<evidence type="ECO:0000313" key="5">
    <source>
        <dbReference type="EMBL" id="KAK8852171.1"/>
    </source>
</evidence>
<evidence type="ECO:0000256" key="2">
    <source>
        <dbReference type="ARBA" id="ARBA00022723"/>
    </source>
</evidence>
<keyword evidence="2" id="KW-0479">Metal-binding</keyword>
<dbReference type="Proteomes" id="UP001390339">
    <property type="component" value="Unassembled WGS sequence"/>
</dbReference>
<dbReference type="Gene3D" id="1.10.600.10">
    <property type="entry name" value="Farnesyl Diphosphate Synthase"/>
    <property type="match status" value="1"/>
</dbReference>
<dbReference type="GO" id="GO:0016740">
    <property type="term" value="F:transferase activity"/>
    <property type="evidence" value="ECO:0007669"/>
    <property type="project" value="UniProtKB-KW"/>
</dbReference>
<evidence type="ECO:0000313" key="6">
    <source>
        <dbReference type="Proteomes" id="UP001390339"/>
    </source>
</evidence>
<dbReference type="PANTHER" id="PTHR12001:SF44">
    <property type="entry name" value="GERANYLGERANYL PYROPHOSPHATE SYNTHASE"/>
    <property type="match status" value="1"/>
</dbReference>
<evidence type="ECO:0000256" key="3">
    <source>
        <dbReference type="ARBA" id="ARBA00022842"/>
    </source>
</evidence>
<keyword evidence="3" id="KW-0460">Magnesium</keyword>
<keyword evidence="1 4" id="KW-0808">Transferase</keyword>
<dbReference type="PANTHER" id="PTHR12001">
    <property type="entry name" value="GERANYLGERANYL PYROPHOSPHATE SYNTHASE"/>
    <property type="match status" value="1"/>
</dbReference>
<dbReference type="Pfam" id="PF00348">
    <property type="entry name" value="polyprenyl_synt"/>
    <property type="match status" value="1"/>
</dbReference>
<dbReference type="InterPro" id="IPR008949">
    <property type="entry name" value="Isoprenoid_synthase_dom_sf"/>
</dbReference>
<organism evidence="5 6">
    <name type="scientific">Apiospora arundinis</name>
    <dbReference type="NCBI Taxonomy" id="335852"/>
    <lineage>
        <taxon>Eukaryota</taxon>
        <taxon>Fungi</taxon>
        <taxon>Dikarya</taxon>
        <taxon>Ascomycota</taxon>
        <taxon>Pezizomycotina</taxon>
        <taxon>Sordariomycetes</taxon>
        <taxon>Xylariomycetidae</taxon>
        <taxon>Amphisphaeriales</taxon>
        <taxon>Apiosporaceae</taxon>
        <taxon>Apiospora</taxon>
    </lineage>
</organism>
<sequence length="302" mass="33744">MVVVETAAVTDIKCPFEYLLAQYGKHHFAPFVKALSPSLKTEDPATYRLVLDIMDAVHFCSILVDDIADNSQQRKNKPTAHMLFGGPETANRAYLVLTRVINRTVRQKPQLAAEIMKALENILEGQDLSLVWRRDGLEDSFPSDDIGRRTEYKRMAQLKTGTLFVLLGRLLNNGEDDLDDKMTRFGWYAQLQNDCKNIYSAEYALNKGVVAEDLRNGELSYPIMEALILDKEGGIVAKALQSRSPEDIEAALEVLESQPVKTACLKAMQDACVGVELLEAVWGRRESMEPQGLESGPYVICS</sequence>
<evidence type="ECO:0000256" key="1">
    <source>
        <dbReference type="ARBA" id="ARBA00022679"/>
    </source>
</evidence>
<evidence type="ECO:0000256" key="4">
    <source>
        <dbReference type="RuleBase" id="RU004466"/>
    </source>
</evidence>
<comment type="caution">
    <text evidence="5">The sequence shown here is derived from an EMBL/GenBank/DDBJ whole genome shotgun (WGS) entry which is preliminary data.</text>
</comment>
<comment type="similarity">
    <text evidence="4">Belongs to the FPP/GGPP synthase family.</text>
</comment>
<proteinExistence type="inferred from homology"/>
<reference evidence="5 6" key="1">
    <citation type="journal article" date="2024" name="IMA Fungus">
        <title>Apiospora arundinis, a panoply of carbohydrate-active enzymes and secondary metabolites.</title>
        <authorList>
            <person name="Sorensen T."/>
            <person name="Petersen C."/>
            <person name="Muurmann A.T."/>
            <person name="Christiansen J.V."/>
            <person name="Brundto M.L."/>
            <person name="Overgaard C.K."/>
            <person name="Boysen A.T."/>
            <person name="Wollenberg R.D."/>
            <person name="Larsen T.O."/>
            <person name="Sorensen J.L."/>
            <person name="Nielsen K.L."/>
            <person name="Sondergaard T.E."/>
        </authorList>
    </citation>
    <scope>NUCLEOTIDE SEQUENCE [LARGE SCALE GENOMIC DNA]</scope>
    <source>
        <strain evidence="5 6">AAU 773</strain>
    </source>
</reference>
<keyword evidence="6" id="KW-1185">Reference proteome</keyword>
<dbReference type="EMBL" id="JAPCWZ010000009">
    <property type="protein sequence ID" value="KAK8852171.1"/>
    <property type="molecule type" value="Genomic_DNA"/>
</dbReference>
<gene>
    <name evidence="5" type="ORF">PGQ11_014650</name>
</gene>
<protein>
    <submittedName>
        <fullName evidence="5">Prenyl transferase</fullName>
    </submittedName>
</protein>
<name>A0ABR2HSU6_9PEZI</name>
<dbReference type="CDD" id="cd00867">
    <property type="entry name" value="Trans_IPPS"/>
    <property type="match status" value="1"/>
</dbReference>
<dbReference type="SUPFAM" id="SSF48576">
    <property type="entry name" value="Terpenoid synthases"/>
    <property type="match status" value="1"/>
</dbReference>
<accession>A0ABR2HSU6</accession>
<dbReference type="InterPro" id="IPR000092">
    <property type="entry name" value="Polyprenyl_synt"/>
</dbReference>